<reference evidence="2" key="1">
    <citation type="journal article" date="2023" name="G3 (Bethesda)">
        <title>Genome assembly and association tests identify interacting loci associated with vigor, precocity, and sex in interspecific pistachio rootstocks.</title>
        <authorList>
            <person name="Palmer W."/>
            <person name="Jacygrad E."/>
            <person name="Sagayaradj S."/>
            <person name="Cavanaugh K."/>
            <person name="Han R."/>
            <person name="Bertier L."/>
            <person name="Beede B."/>
            <person name="Kafkas S."/>
            <person name="Golino D."/>
            <person name="Preece J."/>
            <person name="Michelmore R."/>
        </authorList>
    </citation>
    <scope>NUCLEOTIDE SEQUENCE [LARGE SCALE GENOMIC DNA]</scope>
</reference>
<accession>A0ACC1BC70</accession>
<comment type="caution">
    <text evidence="1">The sequence shown here is derived from an EMBL/GenBank/DDBJ whole genome shotgun (WGS) entry which is preliminary data.</text>
</comment>
<evidence type="ECO:0000313" key="1">
    <source>
        <dbReference type="EMBL" id="KAJ0096515.1"/>
    </source>
</evidence>
<organism evidence="1 2">
    <name type="scientific">Pistacia atlantica</name>
    <dbReference type="NCBI Taxonomy" id="434234"/>
    <lineage>
        <taxon>Eukaryota</taxon>
        <taxon>Viridiplantae</taxon>
        <taxon>Streptophyta</taxon>
        <taxon>Embryophyta</taxon>
        <taxon>Tracheophyta</taxon>
        <taxon>Spermatophyta</taxon>
        <taxon>Magnoliopsida</taxon>
        <taxon>eudicotyledons</taxon>
        <taxon>Gunneridae</taxon>
        <taxon>Pentapetalae</taxon>
        <taxon>rosids</taxon>
        <taxon>malvids</taxon>
        <taxon>Sapindales</taxon>
        <taxon>Anacardiaceae</taxon>
        <taxon>Pistacia</taxon>
    </lineage>
</organism>
<dbReference type="Proteomes" id="UP001164250">
    <property type="component" value="Chromosome 5"/>
</dbReference>
<protein>
    <submittedName>
        <fullName evidence="1">Uncharacterized protein</fullName>
    </submittedName>
</protein>
<dbReference type="EMBL" id="CM047901">
    <property type="protein sequence ID" value="KAJ0096515.1"/>
    <property type="molecule type" value="Genomic_DNA"/>
</dbReference>
<sequence length="227" mass="25315">MVRKRIAEVAEIAVLEVAQVGVITAPAAEAMASATSPLAKKRKLNNEDLTLSSSCIDLTNRKISISSKTASESQCSSPNLDHDHVSSSCCSSNGSSEEVNERTNFADLEDESVEVETSAYYICRERPSINYALLKPYSTYYLRRETTPSSEVEAALSEDLDSTAKPSSEANSHRRSTVEKMPAESEIDEFFAEAEKKLLKQYSEKYNFDFVKETPTEGRYEWVRLKP</sequence>
<name>A0ACC1BC70_9ROSI</name>
<proteinExistence type="predicted"/>
<evidence type="ECO:0000313" key="2">
    <source>
        <dbReference type="Proteomes" id="UP001164250"/>
    </source>
</evidence>
<keyword evidence="2" id="KW-1185">Reference proteome</keyword>
<gene>
    <name evidence="1" type="ORF">Patl1_28720</name>
</gene>